<proteinExistence type="predicted"/>
<evidence type="ECO:0000313" key="2">
    <source>
        <dbReference type="EMBL" id="MFD2733317.1"/>
    </source>
</evidence>
<dbReference type="Proteomes" id="UP001597546">
    <property type="component" value="Unassembled WGS sequence"/>
</dbReference>
<feature type="domain" description="DUF3298" evidence="1">
    <location>
        <begin position="174"/>
        <end position="252"/>
    </location>
</feature>
<evidence type="ECO:0000313" key="3">
    <source>
        <dbReference type="Proteomes" id="UP001597546"/>
    </source>
</evidence>
<dbReference type="Gene3D" id="3.90.640.20">
    <property type="entry name" value="Heat-shock cognate protein, ATPase"/>
    <property type="match status" value="1"/>
</dbReference>
<keyword evidence="3" id="KW-1185">Reference proteome</keyword>
<comment type="caution">
    <text evidence="2">The sequence shown here is derived from an EMBL/GenBank/DDBJ whole genome shotgun (WGS) entry which is preliminary data.</text>
</comment>
<dbReference type="EMBL" id="JBHULV010000052">
    <property type="protein sequence ID" value="MFD2733317.1"/>
    <property type="molecule type" value="Genomic_DNA"/>
</dbReference>
<sequence length="269" mass="31195">MKYFFILLFSISFTACQNTNKNTDKGSANSTQNNDSLFYEIIDFEKVPADLKDKPDSLKIAYVKASYPKFNDNEISLNLWIKKRLASQPMAEKPSLNLETAAINFLKEFEDYRKEFPESAAGYAWDQDFTVFKQDSQQINFIYTTYAYTAGAHGLATILYLNWDKKLQQEIKLDDLLIADYNNKLTAIAEKIFRKDEGLTETEPLERYFFENQKFALNQNFLITNEGLKFLYNPYEIKSYAEGTTELLIPYSAIKDLIKPNSIISKYTN</sequence>
<dbReference type="Gene3D" id="3.30.565.40">
    <property type="entry name" value="Fervidobacterium nodosum Rt17-B1 like"/>
    <property type="match status" value="1"/>
</dbReference>
<dbReference type="Pfam" id="PF11738">
    <property type="entry name" value="DUF3298"/>
    <property type="match status" value="1"/>
</dbReference>
<name>A0ABW5TVL2_9SPHI</name>
<dbReference type="RefSeq" id="WP_379046284.1">
    <property type="nucleotide sequence ID" value="NZ_JBHSKW010000058.1"/>
</dbReference>
<gene>
    <name evidence="2" type="ORF">ACFSSE_16520</name>
</gene>
<dbReference type="InterPro" id="IPR037126">
    <property type="entry name" value="PdaC/RsiV-like_sf"/>
</dbReference>
<dbReference type="InterPro" id="IPR021729">
    <property type="entry name" value="DUF3298"/>
</dbReference>
<protein>
    <submittedName>
        <fullName evidence="2">RsiV family protein</fullName>
    </submittedName>
</protein>
<reference evidence="3" key="1">
    <citation type="journal article" date="2019" name="Int. J. Syst. Evol. Microbiol.">
        <title>The Global Catalogue of Microorganisms (GCM) 10K type strain sequencing project: providing services to taxonomists for standard genome sequencing and annotation.</title>
        <authorList>
            <consortium name="The Broad Institute Genomics Platform"/>
            <consortium name="The Broad Institute Genome Sequencing Center for Infectious Disease"/>
            <person name="Wu L."/>
            <person name="Ma J."/>
        </authorList>
    </citation>
    <scope>NUCLEOTIDE SEQUENCE [LARGE SCALE GENOMIC DNA]</scope>
    <source>
        <strain evidence="3">KCTC 42456</strain>
    </source>
</reference>
<dbReference type="PROSITE" id="PS51257">
    <property type="entry name" value="PROKAR_LIPOPROTEIN"/>
    <property type="match status" value="1"/>
</dbReference>
<organism evidence="2 3">
    <name type="scientific">Pedobacter alpinus</name>
    <dbReference type="NCBI Taxonomy" id="1590643"/>
    <lineage>
        <taxon>Bacteria</taxon>
        <taxon>Pseudomonadati</taxon>
        <taxon>Bacteroidota</taxon>
        <taxon>Sphingobacteriia</taxon>
        <taxon>Sphingobacteriales</taxon>
        <taxon>Sphingobacteriaceae</taxon>
        <taxon>Pedobacter</taxon>
    </lineage>
</organism>
<evidence type="ECO:0000259" key="1">
    <source>
        <dbReference type="Pfam" id="PF11738"/>
    </source>
</evidence>
<accession>A0ABW5TVL2</accession>